<feature type="transmembrane region" description="Helical" evidence="1">
    <location>
        <begin position="266"/>
        <end position="286"/>
    </location>
</feature>
<proteinExistence type="predicted"/>
<feature type="transmembrane region" description="Helical" evidence="1">
    <location>
        <begin position="293"/>
        <end position="309"/>
    </location>
</feature>
<feature type="transmembrane region" description="Helical" evidence="1">
    <location>
        <begin position="31"/>
        <end position="51"/>
    </location>
</feature>
<protein>
    <recommendedName>
        <fullName evidence="4">Glycosyltransferase RgtA/B/C/D-like domain-containing protein</fullName>
    </recommendedName>
</protein>
<feature type="transmembrane region" description="Helical" evidence="1">
    <location>
        <begin position="207"/>
        <end position="227"/>
    </location>
</feature>
<comment type="caution">
    <text evidence="2">The sequence shown here is derived from an EMBL/GenBank/DDBJ whole genome shotgun (WGS) entry which is preliminary data.</text>
</comment>
<reference evidence="2 3" key="1">
    <citation type="submission" date="2019-02" db="EMBL/GenBank/DDBJ databases">
        <title>Draft genome sequences of novel Actinobacteria.</title>
        <authorList>
            <person name="Sahin N."/>
            <person name="Ay H."/>
            <person name="Saygin H."/>
        </authorList>
    </citation>
    <scope>NUCLEOTIDE SEQUENCE [LARGE SCALE GENOMIC DNA]</scope>
    <source>
        <strain evidence="2 3">16K104</strain>
    </source>
</reference>
<feature type="transmembrane region" description="Helical" evidence="1">
    <location>
        <begin position="437"/>
        <end position="455"/>
    </location>
</feature>
<evidence type="ECO:0008006" key="4">
    <source>
        <dbReference type="Google" id="ProtNLM"/>
    </source>
</evidence>
<dbReference type="AlphaFoldDB" id="A0A4R4W7N2"/>
<gene>
    <name evidence="2" type="ORF">E1218_33645</name>
</gene>
<sequence>MRRLVPWLLPFLVAVGGLVAIDVPPGPIVKYCAYFGLGIALPGTLLLRAVWRSTGNWAEDLGLGAVVGATWQLIGWAAFTALGWQRWLIGWPVLVLIAFALVRRLRGCWRIADPQPLPVWWTWGLAVASAVVLGATTLGVMAFHELPPQGSSYYQDLLYHLSMVNELMRTVPPELPQVAGERLEYHWLANADMAAAADITRLAPEMVLFRLWLLPWLVVALVVCATLARTVSRVWWTGVLAAVALAAPQLYLFVDTSVNLSSPLSFLSPSQMFGMVACVAAAVLLIELLFRGAGGGLWAVALAVAIVGGGSKPTVLPVLVGAVGLAAVVVLVRTRRLPVRAVVGGALLVAAGVGTMLTVAGSTSGSGLQFLAVLKSSGDYAAATGDRTPAGEGGLILPALTHGAVAGTLVLLCVLLINQATAVVGFGVLAKLRQDPIAWFLAGALIAGWAGYLLIDHPSVSESYFIHTAIPFGLAAAGWLAATAQLHL</sequence>
<accession>A0A4R4W7N2</accession>
<name>A0A4R4W7N2_9ACTN</name>
<keyword evidence="3" id="KW-1185">Reference proteome</keyword>
<evidence type="ECO:0000313" key="3">
    <source>
        <dbReference type="Proteomes" id="UP000295172"/>
    </source>
</evidence>
<keyword evidence="1" id="KW-0472">Membrane</keyword>
<organism evidence="2 3">
    <name type="scientific">Kribbella turkmenica</name>
    <dbReference type="NCBI Taxonomy" id="2530375"/>
    <lineage>
        <taxon>Bacteria</taxon>
        <taxon>Bacillati</taxon>
        <taxon>Actinomycetota</taxon>
        <taxon>Actinomycetes</taxon>
        <taxon>Propionibacteriales</taxon>
        <taxon>Kribbellaceae</taxon>
        <taxon>Kribbella</taxon>
    </lineage>
</organism>
<feature type="transmembrane region" description="Helical" evidence="1">
    <location>
        <begin position="339"/>
        <end position="360"/>
    </location>
</feature>
<evidence type="ECO:0000256" key="1">
    <source>
        <dbReference type="SAM" id="Phobius"/>
    </source>
</evidence>
<feature type="transmembrane region" description="Helical" evidence="1">
    <location>
        <begin position="234"/>
        <end position="254"/>
    </location>
</feature>
<dbReference type="EMBL" id="SMKR01000244">
    <property type="protein sequence ID" value="TDD14041.1"/>
    <property type="molecule type" value="Genomic_DNA"/>
</dbReference>
<feature type="transmembrane region" description="Helical" evidence="1">
    <location>
        <begin position="461"/>
        <end position="482"/>
    </location>
</feature>
<feature type="non-terminal residue" evidence="2">
    <location>
        <position position="488"/>
    </location>
</feature>
<feature type="transmembrane region" description="Helical" evidence="1">
    <location>
        <begin position="315"/>
        <end position="332"/>
    </location>
</feature>
<keyword evidence="1" id="KW-1133">Transmembrane helix</keyword>
<dbReference type="Proteomes" id="UP000295172">
    <property type="component" value="Unassembled WGS sequence"/>
</dbReference>
<feature type="transmembrane region" description="Helical" evidence="1">
    <location>
        <begin position="117"/>
        <end position="143"/>
    </location>
</feature>
<feature type="transmembrane region" description="Helical" evidence="1">
    <location>
        <begin position="63"/>
        <end position="82"/>
    </location>
</feature>
<feature type="transmembrane region" description="Helical" evidence="1">
    <location>
        <begin position="88"/>
        <end position="105"/>
    </location>
</feature>
<evidence type="ECO:0000313" key="2">
    <source>
        <dbReference type="EMBL" id="TDD14041.1"/>
    </source>
</evidence>
<keyword evidence="1" id="KW-0812">Transmembrane</keyword>
<feature type="transmembrane region" description="Helical" evidence="1">
    <location>
        <begin position="404"/>
        <end position="430"/>
    </location>
</feature>